<sequence>MINVTSTSHVNMTFGFCHRKTDLVTRADRPAQTRQTIGKRLPPATVVGKQRLS</sequence>
<name>A0A242MG86_CABSO</name>
<organism evidence="2 3">
    <name type="scientific">Caballeronia sordidicola</name>
    <name type="common">Burkholderia sordidicola</name>
    <dbReference type="NCBI Taxonomy" id="196367"/>
    <lineage>
        <taxon>Bacteria</taxon>
        <taxon>Pseudomonadati</taxon>
        <taxon>Pseudomonadota</taxon>
        <taxon>Betaproteobacteria</taxon>
        <taxon>Burkholderiales</taxon>
        <taxon>Burkholderiaceae</taxon>
        <taxon>Caballeronia</taxon>
    </lineage>
</organism>
<evidence type="ECO:0000256" key="1">
    <source>
        <dbReference type="SAM" id="MobiDB-lite"/>
    </source>
</evidence>
<evidence type="ECO:0000313" key="2">
    <source>
        <dbReference type="EMBL" id="OTP70311.1"/>
    </source>
</evidence>
<dbReference type="AlphaFoldDB" id="A0A242MG86"/>
<accession>A0A242MG86</accession>
<evidence type="ECO:0000313" key="3">
    <source>
        <dbReference type="Proteomes" id="UP000194546"/>
    </source>
</evidence>
<proteinExistence type="predicted"/>
<reference evidence="2 3" key="1">
    <citation type="submission" date="2017-03" db="EMBL/GenBank/DDBJ databases">
        <title>Genome analysis of strain PAMC 26510.</title>
        <authorList>
            <person name="Oh H.-M."/>
            <person name="Yang J.-A."/>
        </authorList>
    </citation>
    <scope>NUCLEOTIDE SEQUENCE [LARGE SCALE GENOMIC DNA]</scope>
    <source>
        <strain evidence="2 3">PAMC 26510</strain>
    </source>
</reference>
<comment type="caution">
    <text evidence="2">The sequence shown here is derived from an EMBL/GenBank/DDBJ whole genome shotgun (WGS) entry which is preliminary data.</text>
</comment>
<feature type="region of interest" description="Disordered" evidence="1">
    <location>
        <begin position="30"/>
        <end position="53"/>
    </location>
</feature>
<dbReference type="EMBL" id="NBTY01000142">
    <property type="protein sequence ID" value="OTP70311.1"/>
    <property type="molecule type" value="Genomic_DNA"/>
</dbReference>
<protein>
    <submittedName>
        <fullName evidence="2">Uncharacterized protein</fullName>
    </submittedName>
</protein>
<gene>
    <name evidence="2" type="ORF">PAMC26510_25780</name>
</gene>
<dbReference type="Proteomes" id="UP000194546">
    <property type="component" value="Unassembled WGS sequence"/>
</dbReference>